<feature type="transmembrane region" description="Helical" evidence="4">
    <location>
        <begin position="7"/>
        <end position="25"/>
    </location>
</feature>
<keyword evidence="4" id="KW-1133">Transmembrane helix</keyword>
<dbReference type="GO" id="GO:0097176">
    <property type="term" value="P:epoxide metabolic process"/>
    <property type="evidence" value="ECO:0007669"/>
    <property type="project" value="TreeGrafter"/>
</dbReference>
<accession>A0A7R9KM40</accession>
<keyword evidence="7" id="KW-1185">Reference proteome</keyword>
<dbReference type="EMBL" id="OC856923">
    <property type="protein sequence ID" value="CAD7624473.1"/>
    <property type="molecule type" value="Genomic_DNA"/>
</dbReference>
<comment type="similarity">
    <text evidence="1">Belongs to the peptidase S33 family.</text>
</comment>
<dbReference type="AlphaFoldDB" id="A0A7R9KM40"/>
<proteinExistence type="inferred from homology"/>
<gene>
    <name evidence="6" type="ORF">OSB1V03_LOCUS4918</name>
</gene>
<evidence type="ECO:0000259" key="5">
    <source>
        <dbReference type="Pfam" id="PF06441"/>
    </source>
</evidence>
<dbReference type="SUPFAM" id="SSF53474">
    <property type="entry name" value="alpha/beta-Hydrolases"/>
    <property type="match status" value="2"/>
</dbReference>
<dbReference type="Pfam" id="PF06441">
    <property type="entry name" value="EHN"/>
    <property type="match status" value="2"/>
</dbReference>
<dbReference type="PANTHER" id="PTHR21661:SF35">
    <property type="entry name" value="EPOXIDE HYDROLASE"/>
    <property type="match status" value="1"/>
</dbReference>
<sequence>MSVVHRFVVFFVALVFLAVTLPGYFPFNLGFIQWIIGLIQSLVFGIVLAAIAAIVYPYWRPAPVKKPELRDKWFGKSEWKDGQPLPTESTEILDFEVQVPEETLTDLKQRLESSRYVDSIVGTNFNYGFNGQFLREVCDYWRTDFDWRRQEQHLNSLKQYTTQIAGLSVHFIHVKPSKPAKKIVPILVIHGWPGSVWEYYKAIPLLVEPKDGVAFEVICPSIPGYGFSEAPHKPGFGVPDAARVFVKLMDRLGHKRFFVHGGDWGSVISKAIARNYPENTIGVHYTMGTSILSLRGKALGKYIVGAFVPSLVLDDPEREAPLVYPFWKHFSFLMRESGYMHIQATKPDTVGASLLNSPAGLAAWILEKYSTWTNPDNVNKPDGGLKDTWTLDELLTQIMIYWVSGNVTSSLRFYKESMGGTGGAAPITVPAGVADFPHELARSPKSWARNENTDLVRFTTMPRGGHFGQFEEPELITTEIRAFVKAVLNHGQPLPTESTEIRDFEVQVPEETLTDLRQRLESTRYVDSIVGTNFNYGFNGQFLREVCDYWRTDFDWRRQEQHLNSLKQYTTQIAGLSVHFIHVKPSKPAKKIVPILVIHGWPGSVWEYYKAIPLLLEPKDGVAFEVICPSIPGYGFSEAPHKPGFAVPDAARVFVKLMDRLGHKRFFLYTVATGGHTIGVYTTMGTSILSLRGIALGKYIVGAFAPSLVLNKAEREAPFVYPFWKHFSFIMRESGYFHIQATKPDTVGASLLNSPAGLAAWILNLYSTWTNADNVNKSDGGLKDTWTLDELLTQIMIYWVSGNVTSSLRFYKESMGSTEGSGPITVPAGVADFPHELIRSPKSLTSNV</sequence>
<dbReference type="InterPro" id="IPR010497">
    <property type="entry name" value="Epoxide_hydro_N"/>
</dbReference>
<feature type="transmembrane region" description="Helical" evidence="4">
    <location>
        <begin position="666"/>
        <end position="684"/>
    </location>
</feature>
<evidence type="ECO:0000256" key="2">
    <source>
        <dbReference type="ARBA" id="ARBA00022797"/>
    </source>
</evidence>
<evidence type="ECO:0000256" key="1">
    <source>
        <dbReference type="ARBA" id="ARBA00010088"/>
    </source>
</evidence>
<keyword evidence="4" id="KW-0812">Transmembrane</keyword>
<dbReference type="OrthoDB" id="7130006at2759"/>
<dbReference type="PRINTS" id="PR00412">
    <property type="entry name" value="EPOXHYDRLASE"/>
</dbReference>
<evidence type="ECO:0000313" key="6">
    <source>
        <dbReference type="EMBL" id="CAD7624473.1"/>
    </source>
</evidence>
<organism evidence="6">
    <name type="scientific">Medioppia subpectinata</name>
    <dbReference type="NCBI Taxonomy" id="1979941"/>
    <lineage>
        <taxon>Eukaryota</taxon>
        <taxon>Metazoa</taxon>
        <taxon>Ecdysozoa</taxon>
        <taxon>Arthropoda</taxon>
        <taxon>Chelicerata</taxon>
        <taxon>Arachnida</taxon>
        <taxon>Acari</taxon>
        <taxon>Acariformes</taxon>
        <taxon>Sarcoptiformes</taxon>
        <taxon>Oribatida</taxon>
        <taxon>Brachypylina</taxon>
        <taxon>Oppioidea</taxon>
        <taxon>Oppiidae</taxon>
        <taxon>Medioppia</taxon>
    </lineage>
</organism>
<dbReference type="PANTHER" id="PTHR21661">
    <property type="entry name" value="EPOXIDE HYDROLASE 1-RELATED"/>
    <property type="match status" value="1"/>
</dbReference>
<dbReference type="Gene3D" id="3.40.50.1820">
    <property type="entry name" value="alpha/beta hydrolase"/>
    <property type="match status" value="2"/>
</dbReference>
<evidence type="ECO:0000256" key="3">
    <source>
        <dbReference type="ARBA" id="ARBA00022801"/>
    </source>
</evidence>
<feature type="transmembrane region" description="Helical" evidence="4">
    <location>
        <begin position="31"/>
        <end position="59"/>
    </location>
</feature>
<protein>
    <recommendedName>
        <fullName evidence="5">Epoxide hydrolase N-terminal domain-containing protein</fullName>
    </recommendedName>
</protein>
<dbReference type="InterPro" id="IPR029058">
    <property type="entry name" value="AB_hydrolase_fold"/>
</dbReference>
<feature type="domain" description="Epoxide hydrolase N-terminal" evidence="5">
    <location>
        <begin position="501"/>
        <end position="608"/>
    </location>
</feature>
<dbReference type="GO" id="GO:0004301">
    <property type="term" value="F:epoxide hydrolase activity"/>
    <property type="evidence" value="ECO:0007669"/>
    <property type="project" value="TreeGrafter"/>
</dbReference>
<dbReference type="Proteomes" id="UP000759131">
    <property type="component" value="Unassembled WGS sequence"/>
</dbReference>
<evidence type="ECO:0000256" key="4">
    <source>
        <dbReference type="SAM" id="Phobius"/>
    </source>
</evidence>
<name>A0A7R9KM40_9ACAR</name>
<keyword evidence="4" id="KW-0472">Membrane</keyword>
<dbReference type="EMBL" id="CAJPIZ010002348">
    <property type="protein sequence ID" value="CAG2104903.1"/>
    <property type="molecule type" value="Genomic_DNA"/>
</dbReference>
<evidence type="ECO:0000313" key="7">
    <source>
        <dbReference type="Proteomes" id="UP000759131"/>
    </source>
</evidence>
<keyword evidence="2" id="KW-0058">Aromatic hydrocarbons catabolism</keyword>
<reference evidence="6" key="1">
    <citation type="submission" date="2020-11" db="EMBL/GenBank/DDBJ databases">
        <authorList>
            <person name="Tran Van P."/>
        </authorList>
    </citation>
    <scope>NUCLEOTIDE SEQUENCE</scope>
</reference>
<dbReference type="InterPro" id="IPR000639">
    <property type="entry name" value="Epox_hydrolase-like"/>
</dbReference>
<feature type="domain" description="Epoxide hydrolase N-terminal" evidence="5">
    <location>
        <begin position="94"/>
        <end position="199"/>
    </location>
</feature>
<keyword evidence="3" id="KW-0378">Hydrolase</keyword>